<dbReference type="InterPro" id="IPR000757">
    <property type="entry name" value="Beta-glucanase-like"/>
</dbReference>
<evidence type="ECO:0000313" key="5">
    <source>
        <dbReference type="Proteomes" id="UP000481288"/>
    </source>
</evidence>
<dbReference type="FunFam" id="2.60.120.200:FF:000178">
    <property type="entry name" value="Glycoside hydrolase family 16 protein"/>
    <property type="match status" value="1"/>
</dbReference>
<dbReference type="GO" id="GO:0005975">
    <property type="term" value="P:carbohydrate metabolic process"/>
    <property type="evidence" value="ECO:0007669"/>
    <property type="project" value="InterPro"/>
</dbReference>
<dbReference type="Pfam" id="PF00722">
    <property type="entry name" value="Glyco_hydro_16"/>
    <property type="match status" value="1"/>
</dbReference>
<keyword evidence="2" id="KW-1133">Transmembrane helix</keyword>
<feature type="domain" description="GH16" evidence="3">
    <location>
        <begin position="122"/>
        <end position="469"/>
    </location>
</feature>
<dbReference type="PROSITE" id="PS51762">
    <property type="entry name" value="GH16_2"/>
    <property type="match status" value="1"/>
</dbReference>
<feature type="transmembrane region" description="Helical" evidence="2">
    <location>
        <begin position="94"/>
        <end position="115"/>
    </location>
</feature>
<dbReference type="PANTHER" id="PTHR10963:SF62">
    <property type="entry name" value="GLUCAN 1,3-BETA-GLUCOSIDASE"/>
    <property type="match status" value="1"/>
</dbReference>
<evidence type="ECO:0000256" key="2">
    <source>
        <dbReference type="SAM" id="Phobius"/>
    </source>
</evidence>
<dbReference type="InterPro" id="IPR050546">
    <property type="entry name" value="Glycosyl_Hydrlase_16"/>
</dbReference>
<accession>A0A7D8YZ23</accession>
<dbReference type="EMBL" id="QGMG01000013">
    <property type="protein sequence ID" value="TVY59120.1"/>
    <property type="molecule type" value="Genomic_DNA"/>
</dbReference>
<feature type="compositionally biased region" description="Low complexity" evidence="1">
    <location>
        <begin position="48"/>
        <end position="58"/>
    </location>
</feature>
<dbReference type="InterPro" id="IPR013320">
    <property type="entry name" value="ConA-like_dom_sf"/>
</dbReference>
<gene>
    <name evidence="4" type="primary">BGBP</name>
    <name evidence="4" type="ORF">LCER1_G000655</name>
</gene>
<protein>
    <submittedName>
        <fullName evidence="4">Beta-1,3-glucan-binding protein</fullName>
    </submittedName>
</protein>
<dbReference type="GO" id="GO:0004553">
    <property type="term" value="F:hydrolase activity, hydrolyzing O-glycosyl compounds"/>
    <property type="evidence" value="ECO:0007669"/>
    <property type="project" value="InterPro"/>
</dbReference>
<keyword evidence="2" id="KW-0472">Membrane</keyword>
<reference evidence="4 5" key="1">
    <citation type="submission" date="2018-05" db="EMBL/GenBank/DDBJ databases">
        <title>Whole genome sequencing for identification of molecular markers to develop diagnostic detection tools for the regulated plant pathogen Lachnellula willkommii.</title>
        <authorList>
            <person name="Giroux E."/>
            <person name="Bilodeau G."/>
        </authorList>
    </citation>
    <scope>NUCLEOTIDE SEQUENCE [LARGE SCALE GENOMIC DNA]</scope>
    <source>
        <strain evidence="4 5">CBS 625.97</strain>
    </source>
</reference>
<dbReference type="SUPFAM" id="SSF49899">
    <property type="entry name" value="Concanavalin A-like lectins/glucanases"/>
    <property type="match status" value="1"/>
</dbReference>
<feature type="region of interest" description="Disordered" evidence="1">
    <location>
        <begin position="1"/>
        <end position="73"/>
    </location>
</feature>
<keyword evidence="5" id="KW-1185">Reference proteome</keyword>
<evidence type="ECO:0000313" key="4">
    <source>
        <dbReference type="EMBL" id="TVY59120.1"/>
    </source>
</evidence>
<evidence type="ECO:0000259" key="3">
    <source>
        <dbReference type="PROSITE" id="PS51762"/>
    </source>
</evidence>
<name>A0A7D8YZ23_9HELO</name>
<sequence>MEHRGASGGFTATTPMHPGTPQSEREDPFGEEISPAPPTNPFSSQFNSRPASSFGSSSALQAGPEPSRYFHSRRVRKGEVEKPWVAKKDPKEKWVTIIPLIGLAIGLALAGFLVYDGLSSVVHHKYQIVLDENFSEGLNSAVWTKEAEVGGFGTTLTVWHSNGEFEQTTLTDENIFIQDGKLVIKPTLQDTSLIESNNVINLTSDGTCTSNSLKSCVSITNLTTGTIIQPVKSGRINTKAGASIKYGRVEVTAKLPVGDWLWPAIWMLPMNDTYGPWPLSGEIDIMESRGNNHTYQQGGNNIISSALHWGPDPANDAWWRTNVKRAALHTTYAAKEHTFGLEWSQKYLFTYINTNLLQVLYTNFNEPLWKRGAFPPSDSNGTRLVDAWSQTGHDQTPFDQEFYLILNVAVGGTNGWFKDGASGKPWVDNSLTAKNDFWNAQKQWYPTWTAPGAGQMEISSVKMWKQVDGNEDAS</sequence>
<dbReference type="Proteomes" id="UP000481288">
    <property type="component" value="Unassembled WGS sequence"/>
</dbReference>
<dbReference type="OrthoDB" id="4781at2759"/>
<dbReference type="Gene3D" id="2.60.120.200">
    <property type="match status" value="1"/>
</dbReference>
<proteinExistence type="predicted"/>
<evidence type="ECO:0000256" key="1">
    <source>
        <dbReference type="SAM" id="MobiDB-lite"/>
    </source>
</evidence>
<dbReference type="AlphaFoldDB" id="A0A7D8YZ23"/>
<dbReference type="PANTHER" id="PTHR10963">
    <property type="entry name" value="GLYCOSYL HYDROLASE-RELATED"/>
    <property type="match status" value="1"/>
</dbReference>
<comment type="caution">
    <text evidence="4">The sequence shown here is derived from an EMBL/GenBank/DDBJ whole genome shotgun (WGS) entry which is preliminary data.</text>
</comment>
<keyword evidence="2" id="KW-0812">Transmembrane</keyword>
<organism evidence="4 5">
    <name type="scientific">Lachnellula cervina</name>
    <dbReference type="NCBI Taxonomy" id="1316786"/>
    <lineage>
        <taxon>Eukaryota</taxon>
        <taxon>Fungi</taxon>
        <taxon>Dikarya</taxon>
        <taxon>Ascomycota</taxon>
        <taxon>Pezizomycotina</taxon>
        <taxon>Leotiomycetes</taxon>
        <taxon>Helotiales</taxon>
        <taxon>Lachnaceae</taxon>
        <taxon>Lachnellula</taxon>
    </lineage>
</organism>